<evidence type="ECO:0000313" key="2">
    <source>
        <dbReference type="EMBL" id="TDK67392.1"/>
    </source>
</evidence>
<sequence>MSSRTDLFDWLVRHFIATYFLMVTLFIVFGVLSLDLVKYFSANANYLLEYGVMALWDGGLLQLIGLLFNALFAVLAYLGFKLCEHALVERAAHHR</sequence>
<evidence type="ECO:0000313" key="3">
    <source>
        <dbReference type="Proteomes" id="UP000294829"/>
    </source>
</evidence>
<dbReference type="RefSeq" id="WP_133326599.1">
    <property type="nucleotide sequence ID" value="NZ_SMYL01000002.1"/>
</dbReference>
<organism evidence="2 3">
    <name type="scientific">Sapientia aquatica</name>
    <dbReference type="NCBI Taxonomy" id="1549640"/>
    <lineage>
        <taxon>Bacteria</taxon>
        <taxon>Pseudomonadati</taxon>
        <taxon>Pseudomonadota</taxon>
        <taxon>Betaproteobacteria</taxon>
        <taxon>Burkholderiales</taxon>
        <taxon>Oxalobacteraceae</taxon>
        <taxon>Sapientia</taxon>
    </lineage>
</organism>
<protein>
    <submittedName>
        <fullName evidence="2">Uncharacterized protein</fullName>
    </submittedName>
</protein>
<evidence type="ECO:0000256" key="1">
    <source>
        <dbReference type="SAM" id="Phobius"/>
    </source>
</evidence>
<keyword evidence="3" id="KW-1185">Reference proteome</keyword>
<accession>A0A4R5W468</accession>
<dbReference type="Proteomes" id="UP000294829">
    <property type="component" value="Unassembled WGS sequence"/>
</dbReference>
<dbReference type="AlphaFoldDB" id="A0A4R5W468"/>
<feature type="transmembrane region" description="Helical" evidence="1">
    <location>
        <begin position="54"/>
        <end position="80"/>
    </location>
</feature>
<keyword evidence="1" id="KW-1133">Transmembrane helix</keyword>
<feature type="transmembrane region" description="Helical" evidence="1">
    <location>
        <begin position="12"/>
        <end position="34"/>
    </location>
</feature>
<reference evidence="2 3" key="1">
    <citation type="submission" date="2019-03" db="EMBL/GenBank/DDBJ databases">
        <title>Sapientia aquatica gen. nov., sp. nov., isolated from a crater lake.</title>
        <authorList>
            <person name="Felfoldi T."/>
            <person name="Szabo A."/>
            <person name="Toth E."/>
            <person name="Schumann P."/>
            <person name="Keki Z."/>
            <person name="Marialigeti K."/>
            <person name="Mathe I."/>
        </authorList>
    </citation>
    <scope>NUCLEOTIDE SEQUENCE [LARGE SCALE GENOMIC DNA]</scope>
    <source>
        <strain evidence="2 3">SA-152</strain>
    </source>
</reference>
<gene>
    <name evidence="2" type="ORF">E2I14_06430</name>
</gene>
<proteinExistence type="predicted"/>
<keyword evidence="1" id="KW-0812">Transmembrane</keyword>
<keyword evidence="1" id="KW-0472">Membrane</keyword>
<comment type="caution">
    <text evidence="2">The sequence shown here is derived from an EMBL/GenBank/DDBJ whole genome shotgun (WGS) entry which is preliminary data.</text>
</comment>
<dbReference type="EMBL" id="SMYL01000002">
    <property type="protein sequence ID" value="TDK67392.1"/>
    <property type="molecule type" value="Genomic_DNA"/>
</dbReference>
<dbReference type="OrthoDB" id="8592114at2"/>
<name>A0A4R5W468_9BURK</name>